<organism evidence="1 2">
    <name type="scientific">Hibiscus sabdariffa</name>
    <name type="common">roselle</name>
    <dbReference type="NCBI Taxonomy" id="183260"/>
    <lineage>
        <taxon>Eukaryota</taxon>
        <taxon>Viridiplantae</taxon>
        <taxon>Streptophyta</taxon>
        <taxon>Embryophyta</taxon>
        <taxon>Tracheophyta</taxon>
        <taxon>Spermatophyta</taxon>
        <taxon>Magnoliopsida</taxon>
        <taxon>eudicotyledons</taxon>
        <taxon>Gunneridae</taxon>
        <taxon>Pentapetalae</taxon>
        <taxon>rosids</taxon>
        <taxon>malvids</taxon>
        <taxon>Malvales</taxon>
        <taxon>Malvaceae</taxon>
        <taxon>Malvoideae</taxon>
        <taxon>Hibiscus</taxon>
    </lineage>
</organism>
<keyword evidence="2" id="KW-1185">Reference proteome</keyword>
<accession>A0ABR1ZC75</accession>
<dbReference type="EMBL" id="JBBPBN010001629">
    <property type="protein sequence ID" value="KAK8477860.1"/>
    <property type="molecule type" value="Genomic_DNA"/>
</dbReference>
<protein>
    <submittedName>
        <fullName evidence="1">Uncharacterized protein</fullName>
    </submittedName>
</protein>
<sequence length="161" mass="17892">MASTPSTQRQCTSFILFVDLQIPLELQSNDVPQGPRHFGKLSSSFSRFQKFASSRGILGRIASRLVVVSEKPTLVLDAAEALRLGGFLDAVILNATLSTLDLLVEIVGLLSRSDFAKLLLLLWNMWNRRNCLVHDSHLQLVWATVTTTVLHEDFLAANDLM</sequence>
<gene>
    <name evidence="1" type="ORF">V6N11_046202</name>
</gene>
<evidence type="ECO:0000313" key="2">
    <source>
        <dbReference type="Proteomes" id="UP001396334"/>
    </source>
</evidence>
<reference evidence="1 2" key="1">
    <citation type="journal article" date="2024" name="G3 (Bethesda)">
        <title>Genome assembly of Hibiscus sabdariffa L. provides insights into metabolisms of medicinal natural products.</title>
        <authorList>
            <person name="Kim T."/>
        </authorList>
    </citation>
    <scope>NUCLEOTIDE SEQUENCE [LARGE SCALE GENOMIC DNA]</scope>
    <source>
        <strain evidence="1">TK-2024</strain>
        <tissue evidence="1">Old leaves</tissue>
    </source>
</reference>
<comment type="caution">
    <text evidence="1">The sequence shown here is derived from an EMBL/GenBank/DDBJ whole genome shotgun (WGS) entry which is preliminary data.</text>
</comment>
<name>A0ABR1ZC75_9ROSI</name>
<proteinExistence type="predicted"/>
<dbReference type="Proteomes" id="UP001396334">
    <property type="component" value="Unassembled WGS sequence"/>
</dbReference>
<evidence type="ECO:0000313" key="1">
    <source>
        <dbReference type="EMBL" id="KAK8477860.1"/>
    </source>
</evidence>